<dbReference type="EMBL" id="JABEPP010000001">
    <property type="protein sequence ID" value="NNM70881.1"/>
    <property type="molecule type" value="Genomic_DNA"/>
</dbReference>
<proteinExistence type="inferred from homology"/>
<dbReference type="Pfam" id="PF00291">
    <property type="entry name" value="PALP"/>
    <property type="match status" value="1"/>
</dbReference>
<dbReference type="EC" id="4.3.1.18" evidence="4"/>
<reference evidence="6 7" key="1">
    <citation type="submission" date="2020-04" db="EMBL/GenBank/DDBJ databases">
        <title>Enterovirga sp. isolate from soil.</title>
        <authorList>
            <person name="Chea S."/>
            <person name="Kim D.-U."/>
        </authorList>
    </citation>
    <scope>NUCLEOTIDE SEQUENCE [LARGE SCALE GENOMIC DNA]</scope>
    <source>
        <strain evidence="6 7">DB1703</strain>
    </source>
</reference>
<dbReference type="InterPro" id="IPR036052">
    <property type="entry name" value="TrpB-like_PALP_sf"/>
</dbReference>
<protein>
    <recommendedName>
        <fullName evidence="4">Probable D-serine dehydratase</fullName>
        <ecNumber evidence="4">4.3.1.18</ecNumber>
    </recommendedName>
    <alternativeName>
        <fullName evidence="4">D-serine deaminase</fullName>
        <shortName evidence="4">DSD</shortName>
    </alternativeName>
</protein>
<keyword evidence="7" id="KW-1185">Reference proteome</keyword>
<evidence type="ECO:0000259" key="5">
    <source>
        <dbReference type="Pfam" id="PF00291"/>
    </source>
</evidence>
<organism evidence="6 7">
    <name type="scientific">Enterovirga aerilata</name>
    <dbReference type="NCBI Taxonomy" id="2730920"/>
    <lineage>
        <taxon>Bacteria</taxon>
        <taxon>Pseudomonadati</taxon>
        <taxon>Pseudomonadota</taxon>
        <taxon>Alphaproteobacteria</taxon>
        <taxon>Hyphomicrobiales</taxon>
        <taxon>Methylobacteriaceae</taxon>
        <taxon>Enterovirga</taxon>
    </lineage>
</organism>
<dbReference type="GO" id="GO:0036088">
    <property type="term" value="P:D-serine catabolic process"/>
    <property type="evidence" value="ECO:0007669"/>
    <property type="project" value="TreeGrafter"/>
</dbReference>
<accession>A0A849I0F5</accession>
<keyword evidence="2 4" id="KW-0663">Pyridoxal phosphate</keyword>
<dbReference type="AlphaFoldDB" id="A0A849I0F5"/>
<feature type="domain" description="Tryptophan synthase beta chain-like PALP" evidence="5">
    <location>
        <begin position="61"/>
        <end position="390"/>
    </location>
</feature>
<dbReference type="GO" id="GO:0030170">
    <property type="term" value="F:pyridoxal phosphate binding"/>
    <property type="evidence" value="ECO:0007669"/>
    <property type="project" value="InterPro"/>
</dbReference>
<dbReference type="InterPro" id="IPR001926">
    <property type="entry name" value="TrpB-like_PALP"/>
</dbReference>
<dbReference type="Gene3D" id="3.40.50.1100">
    <property type="match status" value="2"/>
</dbReference>
<dbReference type="HAMAP" id="MF_01030">
    <property type="entry name" value="D_Ser_dehydrat"/>
    <property type="match status" value="1"/>
</dbReference>
<dbReference type="PANTHER" id="PTHR48078:SF9">
    <property type="entry name" value="D-SERINE DEHYDRATASE"/>
    <property type="match status" value="1"/>
</dbReference>
<dbReference type="Proteomes" id="UP000564885">
    <property type="component" value="Unassembled WGS sequence"/>
</dbReference>
<evidence type="ECO:0000256" key="1">
    <source>
        <dbReference type="ARBA" id="ARBA00001933"/>
    </source>
</evidence>
<sequence length="418" mass="43354">MLWKDGVPAEVRAGRPIVWWNDRGAAPAPPTVDVDEALREVAWGRPFLRAIFPELEATEGRIESPLIPLGGGGWSVPGPLYAKADHALPLTGSVKARGGMYEVLGHAKEVACAAGLLPEGTSSELLASDAARTLFAARRIAVGSTGNLGYSIGILGRALGFAVVVHMSRDAKAWKKARLRDIGATVIEHEGDYAAAVASAREASRADPSSYFVDDESSLPLFKGYMCGGLELADQLAAFGLVPLPERPLDVLIPCGVGGAPAGIAYGLKHAYGEAVRLILVEPTQSPCVLIRLAGLGVMKSVYDVGLTNATLADGLAVPSASELACAMAGALIGSVVTVSDESLLAACRAAWRDHGLKLELSGAAGLAALGAFYNDLRRRGGPDPTATIVWTTGGAHLPEFEFRAMLAAAGTSAAQVD</sequence>
<comment type="cofactor">
    <cofactor evidence="1 4">
        <name>pyridoxal 5'-phosphate</name>
        <dbReference type="ChEBI" id="CHEBI:597326"/>
    </cofactor>
</comment>
<evidence type="ECO:0000256" key="4">
    <source>
        <dbReference type="HAMAP-Rule" id="MF_01030"/>
    </source>
</evidence>
<dbReference type="InterPro" id="IPR050147">
    <property type="entry name" value="Ser/Thr_Dehydratase"/>
</dbReference>
<dbReference type="SUPFAM" id="SSF53686">
    <property type="entry name" value="Tryptophan synthase beta subunit-like PLP-dependent enzymes"/>
    <property type="match status" value="1"/>
</dbReference>
<dbReference type="NCBIfam" id="NF002823">
    <property type="entry name" value="PRK02991.1"/>
    <property type="match status" value="1"/>
</dbReference>
<dbReference type="RefSeq" id="WP_171216410.1">
    <property type="nucleotide sequence ID" value="NZ_JABEPP010000001.1"/>
</dbReference>
<keyword evidence="3 4" id="KW-0456">Lyase</keyword>
<dbReference type="GO" id="GO:0016836">
    <property type="term" value="F:hydro-lyase activity"/>
    <property type="evidence" value="ECO:0007669"/>
    <property type="project" value="UniProtKB-UniRule"/>
</dbReference>
<dbReference type="InterPro" id="IPR011780">
    <property type="entry name" value="D_Ser_am_lyase"/>
</dbReference>
<feature type="modified residue" description="N6-(pyridoxal phosphate)lysine" evidence="4">
    <location>
        <position position="95"/>
    </location>
</feature>
<dbReference type="GO" id="GO:0009097">
    <property type="term" value="P:isoleucine biosynthetic process"/>
    <property type="evidence" value="ECO:0007669"/>
    <property type="project" value="TreeGrafter"/>
</dbReference>
<name>A0A849I0F5_9HYPH</name>
<evidence type="ECO:0000256" key="3">
    <source>
        <dbReference type="ARBA" id="ARBA00023239"/>
    </source>
</evidence>
<dbReference type="GO" id="GO:0008721">
    <property type="term" value="F:D-serine ammonia-lyase activity"/>
    <property type="evidence" value="ECO:0007669"/>
    <property type="project" value="UniProtKB-EC"/>
</dbReference>
<comment type="catalytic activity">
    <reaction evidence="4">
        <text>D-serine = pyruvate + NH4(+)</text>
        <dbReference type="Rhea" id="RHEA:13977"/>
        <dbReference type="ChEBI" id="CHEBI:15361"/>
        <dbReference type="ChEBI" id="CHEBI:28938"/>
        <dbReference type="ChEBI" id="CHEBI:35247"/>
        <dbReference type="EC" id="4.3.1.18"/>
    </reaction>
</comment>
<evidence type="ECO:0000313" key="6">
    <source>
        <dbReference type="EMBL" id="NNM70881.1"/>
    </source>
</evidence>
<evidence type="ECO:0000256" key="2">
    <source>
        <dbReference type="ARBA" id="ARBA00022898"/>
    </source>
</evidence>
<evidence type="ECO:0000313" key="7">
    <source>
        <dbReference type="Proteomes" id="UP000564885"/>
    </source>
</evidence>
<comment type="similarity">
    <text evidence="4">Belongs to the serine/threonine dehydratase family. DsdA subfamily.</text>
</comment>
<dbReference type="PANTHER" id="PTHR48078">
    <property type="entry name" value="THREONINE DEHYDRATASE, MITOCHONDRIAL-RELATED"/>
    <property type="match status" value="1"/>
</dbReference>
<gene>
    <name evidence="4" type="primary">dsdA</name>
    <name evidence="6" type="ORF">HJG44_00535</name>
</gene>
<comment type="caution">
    <text evidence="6">The sequence shown here is derived from an EMBL/GenBank/DDBJ whole genome shotgun (WGS) entry which is preliminary data.</text>
</comment>